<sequence length="317" mass="34156">MNRTIKTAWGTLAVSLVVLALKLAAYWMTGSIALYSDALETIVNVAAAVGALIALWVSAQPADANHPYGHQKAEYLSAIIEGGLVLATAILIFQEAWIGWQHPKAPDTPLLGLALNGSAGVINLFWALLLIRNGKQWKSPALVAGGRHILTDVWTTIAVLIAFALIPVTGWLRLDPAIGGLVAVNILWAGYGVVREAVAGLMDEVSDPELISRLDRTIAGNASGALEAHDVRARVAGNTTFVEFHLVVPTGITVGRAHEICDHIEHALRTQLGQAVINIHIEPEEKAKHGDVIIPDRHAHVKNREELIYPQQDFRSA</sequence>
<feature type="transmembrane region" description="Helical" evidence="7">
    <location>
        <begin position="110"/>
        <end position="131"/>
    </location>
</feature>
<organism evidence="10 12">
    <name type="scientific">Endobacter medicaginis</name>
    <dbReference type="NCBI Taxonomy" id="1181271"/>
    <lineage>
        <taxon>Bacteria</taxon>
        <taxon>Pseudomonadati</taxon>
        <taxon>Pseudomonadota</taxon>
        <taxon>Alphaproteobacteria</taxon>
        <taxon>Acetobacterales</taxon>
        <taxon>Acetobacteraceae</taxon>
        <taxon>Endobacter</taxon>
    </lineage>
</organism>
<comment type="similarity">
    <text evidence="2">Belongs to the cation diffusion facilitator (CDF) transporter (TC 2.A.4) family.</text>
</comment>
<dbReference type="AlphaFoldDB" id="A0A839UZ82"/>
<dbReference type="InterPro" id="IPR002524">
    <property type="entry name" value="Cation_efflux"/>
</dbReference>
<dbReference type="GO" id="GO:0015093">
    <property type="term" value="F:ferrous iron transmembrane transporter activity"/>
    <property type="evidence" value="ECO:0007669"/>
    <property type="project" value="TreeGrafter"/>
</dbReference>
<evidence type="ECO:0000313" key="12">
    <source>
        <dbReference type="Proteomes" id="UP000557688"/>
    </source>
</evidence>
<keyword evidence="6 7" id="KW-0472">Membrane</keyword>
<keyword evidence="12" id="KW-1185">Reference proteome</keyword>
<dbReference type="GO" id="GO:0015086">
    <property type="term" value="F:cadmium ion transmembrane transporter activity"/>
    <property type="evidence" value="ECO:0007669"/>
    <property type="project" value="TreeGrafter"/>
</dbReference>
<dbReference type="RefSeq" id="WP_176621661.1">
    <property type="nucleotide sequence ID" value="NZ_JABXXQ010000005.1"/>
</dbReference>
<evidence type="ECO:0000256" key="5">
    <source>
        <dbReference type="ARBA" id="ARBA00022989"/>
    </source>
</evidence>
<comment type="subcellular location">
    <subcellularLocation>
        <location evidence="1">Membrane</location>
        <topology evidence="1">Multi-pass membrane protein</topology>
    </subcellularLocation>
</comment>
<keyword evidence="4 7" id="KW-0812">Transmembrane</keyword>
<feature type="domain" description="Cation efflux protein cytoplasmic" evidence="9">
    <location>
        <begin position="211"/>
        <end position="284"/>
    </location>
</feature>
<gene>
    <name evidence="10" type="ORF">FHR90_001515</name>
    <name evidence="11" type="ORF">HUK83_01000</name>
</gene>
<dbReference type="InterPro" id="IPR036837">
    <property type="entry name" value="Cation_efflux_CTD_sf"/>
</dbReference>
<evidence type="ECO:0000256" key="4">
    <source>
        <dbReference type="ARBA" id="ARBA00022692"/>
    </source>
</evidence>
<evidence type="ECO:0000313" key="13">
    <source>
        <dbReference type="Proteomes" id="UP000565205"/>
    </source>
</evidence>
<dbReference type="InterPro" id="IPR058533">
    <property type="entry name" value="Cation_efflux_TM"/>
</dbReference>
<dbReference type="PANTHER" id="PTHR43840:SF15">
    <property type="entry name" value="MITOCHONDRIAL METAL TRANSPORTER 1-RELATED"/>
    <property type="match status" value="1"/>
</dbReference>
<dbReference type="PANTHER" id="PTHR43840">
    <property type="entry name" value="MITOCHONDRIAL METAL TRANSPORTER 1-RELATED"/>
    <property type="match status" value="1"/>
</dbReference>
<keyword evidence="5 7" id="KW-1133">Transmembrane helix</keyword>
<evidence type="ECO:0000259" key="8">
    <source>
        <dbReference type="Pfam" id="PF01545"/>
    </source>
</evidence>
<dbReference type="EMBL" id="JACHXV010000005">
    <property type="protein sequence ID" value="MBB3173683.1"/>
    <property type="molecule type" value="Genomic_DNA"/>
</dbReference>
<accession>A0A839UZ82</accession>
<reference evidence="10 12" key="2">
    <citation type="submission" date="2020-08" db="EMBL/GenBank/DDBJ databases">
        <title>Genomic Encyclopedia of Type Strains, Phase III (KMG-III): the genomes of soil and plant-associated and newly described type strains.</title>
        <authorList>
            <person name="Whitman W."/>
        </authorList>
    </citation>
    <scope>NUCLEOTIDE SEQUENCE [LARGE SCALE GENOMIC DNA]</scope>
    <source>
        <strain evidence="10 12">CECT 8088</strain>
    </source>
</reference>
<reference evidence="11 13" key="1">
    <citation type="submission" date="2020-06" db="EMBL/GenBank/DDBJ databases">
        <title>Description of novel acetic acid bacteria.</title>
        <authorList>
            <person name="Sombolestani A."/>
        </authorList>
    </citation>
    <scope>NUCLEOTIDE SEQUENCE [LARGE SCALE GENOMIC DNA]</scope>
    <source>
        <strain evidence="11 13">LMG 26838</strain>
    </source>
</reference>
<dbReference type="SUPFAM" id="SSF160240">
    <property type="entry name" value="Cation efflux protein cytoplasmic domain-like"/>
    <property type="match status" value="1"/>
</dbReference>
<dbReference type="GO" id="GO:0005886">
    <property type="term" value="C:plasma membrane"/>
    <property type="evidence" value="ECO:0007669"/>
    <property type="project" value="TreeGrafter"/>
</dbReference>
<evidence type="ECO:0000313" key="11">
    <source>
        <dbReference type="EMBL" id="NVN28925.1"/>
    </source>
</evidence>
<dbReference type="InterPro" id="IPR050291">
    <property type="entry name" value="CDF_Transporter"/>
</dbReference>
<dbReference type="Proteomes" id="UP000565205">
    <property type="component" value="Unassembled WGS sequence"/>
</dbReference>
<comment type="caution">
    <text evidence="10">The sequence shown here is derived from an EMBL/GenBank/DDBJ whole genome shotgun (WGS) entry which is preliminary data.</text>
</comment>
<evidence type="ECO:0000256" key="6">
    <source>
        <dbReference type="ARBA" id="ARBA00023136"/>
    </source>
</evidence>
<dbReference type="InterPro" id="IPR027470">
    <property type="entry name" value="Cation_efflux_CTD"/>
</dbReference>
<proteinExistence type="inferred from homology"/>
<feature type="domain" description="Cation efflux protein transmembrane" evidence="8">
    <location>
        <begin position="12"/>
        <end position="202"/>
    </location>
</feature>
<dbReference type="Gene3D" id="3.30.70.1350">
    <property type="entry name" value="Cation efflux protein, cytoplasmic domain"/>
    <property type="match status" value="1"/>
</dbReference>
<evidence type="ECO:0000256" key="3">
    <source>
        <dbReference type="ARBA" id="ARBA00022448"/>
    </source>
</evidence>
<keyword evidence="3" id="KW-0813">Transport</keyword>
<dbReference type="Gene3D" id="1.20.1510.10">
    <property type="entry name" value="Cation efflux protein transmembrane domain"/>
    <property type="match status" value="1"/>
</dbReference>
<dbReference type="Proteomes" id="UP000557688">
    <property type="component" value="Unassembled WGS sequence"/>
</dbReference>
<evidence type="ECO:0000256" key="7">
    <source>
        <dbReference type="SAM" id="Phobius"/>
    </source>
</evidence>
<dbReference type="GO" id="GO:0006882">
    <property type="term" value="P:intracellular zinc ion homeostasis"/>
    <property type="evidence" value="ECO:0007669"/>
    <property type="project" value="TreeGrafter"/>
</dbReference>
<feature type="transmembrane region" description="Helical" evidence="7">
    <location>
        <begin position="79"/>
        <end position="98"/>
    </location>
</feature>
<evidence type="ECO:0000313" key="10">
    <source>
        <dbReference type="EMBL" id="MBB3173683.1"/>
    </source>
</evidence>
<evidence type="ECO:0000259" key="9">
    <source>
        <dbReference type="Pfam" id="PF16916"/>
    </source>
</evidence>
<feature type="transmembrane region" description="Helical" evidence="7">
    <location>
        <begin position="12"/>
        <end position="35"/>
    </location>
</feature>
<dbReference type="EMBL" id="JABXXQ010000005">
    <property type="protein sequence ID" value="NVN28925.1"/>
    <property type="molecule type" value="Genomic_DNA"/>
</dbReference>
<dbReference type="NCBIfam" id="TIGR01297">
    <property type="entry name" value="CDF"/>
    <property type="match status" value="1"/>
</dbReference>
<evidence type="ECO:0000256" key="1">
    <source>
        <dbReference type="ARBA" id="ARBA00004141"/>
    </source>
</evidence>
<feature type="transmembrane region" description="Helical" evidence="7">
    <location>
        <begin position="152"/>
        <end position="171"/>
    </location>
</feature>
<feature type="transmembrane region" description="Helical" evidence="7">
    <location>
        <begin position="41"/>
        <end position="59"/>
    </location>
</feature>
<feature type="transmembrane region" description="Helical" evidence="7">
    <location>
        <begin position="177"/>
        <end position="194"/>
    </location>
</feature>
<dbReference type="SUPFAM" id="SSF161111">
    <property type="entry name" value="Cation efflux protein transmembrane domain-like"/>
    <property type="match status" value="1"/>
</dbReference>
<dbReference type="Pfam" id="PF01545">
    <property type="entry name" value="Cation_efflux"/>
    <property type="match status" value="1"/>
</dbReference>
<dbReference type="Pfam" id="PF16916">
    <property type="entry name" value="ZT_dimer"/>
    <property type="match status" value="1"/>
</dbReference>
<dbReference type="GO" id="GO:0015341">
    <property type="term" value="F:zinc efflux antiporter activity"/>
    <property type="evidence" value="ECO:0007669"/>
    <property type="project" value="TreeGrafter"/>
</dbReference>
<dbReference type="InterPro" id="IPR027469">
    <property type="entry name" value="Cation_efflux_TMD_sf"/>
</dbReference>
<protein>
    <submittedName>
        <fullName evidence="10">Cation diffusion facilitator family transporter</fullName>
    </submittedName>
    <submittedName>
        <fullName evidence="11">Cation transporter</fullName>
    </submittedName>
</protein>
<evidence type="ECO:0000256" key="2">
    <source>
        <dbReference type="ARBA" id="ARBA00008114"/>
    </source>
</evidence>
<name>A0A839UZ82_9PROT</name>